<gene>
    <name evidence="1" type="ORF">EV44_g3752</name>
</gene>
<comment type="caution">
    <text evidence="1">The sequence shown here is derived from an EMBL/GenBank/DDBJ whole genome shotgun (WGS) entry which is preliminary data.</text>
</comment>
<evidence type="ECO:0000313" key="1">
    <source>
        <dbReference type="EMBL" id="KHJ35533.1"/>
    </source>
</evidence>
<dbReference type="EMBL" id="JNVN01000365">
    <property type="protein sequence ID" value="KHJ35533.1"/>
    <property type="molecule type" value="Genomic_DNA"/>
</dbReference>
<sequence>MDSLLVLETFKSSACNKVSATYYSWNNRVNKENHFQPKSSARSVSQAGNMNISPFQQKRSSAMPTQTFCHYTNMSEVQLVDTQYAIKSNYPKAFLSRCLVASNNAKNHEMEKLRMKMLCRNPVIQTKSNIDVKGLIVGQMLWGDYSFLQTDSVDTKNESYNPAISKDSKIMMKKYLKMMIREFGHGVKSTLNNKSDSNKKPMASATFRHNRTSQNMKIVHNHETSFDVINQTKKNETMDQYYVIEKSISLSRLNLYLELIYPEESQQFDQLIPFPIATKNRRLETKTIETHFKFKRGAYTRFKKLTEDLKELKLLLTMSKSEEYSKKPNLTIKNALENINMILAERNLAVQKLATELHQSLQVIIMERDSEILINLPIRTKKILSIYFNRNDYVSKIFNEINKLENSTITQIFKINIKQPECIKAASHNALILQATIYQLHQQKVNNI</sequence>
<keyword evidence="2" id="KW-1185">Reference proteome</keyword>
<organism evidence="1 2">
    <name type="scientific">Uncinula necator</name>
    <name type="common">Grape powdery mildew</name>
    <dbReference type="NCBI Taxonomy" id="52586"/>
    <lineage>
        <taxon>Eukaryota</taxon>
        <taxon>Fungi</taxon>
        <taxon>Dikarya</taxon>
        <taxon>Ascomycota</taxon>
        <taxon>Pezizomycotina</taxon>
        <taxon>Leotiomycetes</taxon>
        <taxon>Erysiphales</taxon>
        <taxon>Erysiphaceae</taxon>
        <taxon>Erysiphe</taxon>
    </lineage>
</organism>
<reference evidence="1 2" key="1">
    <citation type="journal article" date="2014" name="BMC Genomics">
        <title>Adaptive genomic structural variation in the grape powdery mildew pathogen, Erysiphe necator.</title>
        <authorList>
            <person name="Jones L."/>
            <person name="Riaz S."/>
            <person name="Morales-Cruz A."/>
            <person name="Amrine K.C."/>
            <person name="McGuire B."/>
            <person name="Gubler W.D."/>
            <person name="Walker M.A."/>
            <person name="Cantu D."/>
        </authorList>
    </citation>
    <scope>NUCLEOTIDE SEQUENCE [LARGE SCALE GENOMIC DNA]</scope>
    <source>
        <strain evidence="2">c</strain>
    </source>
</reference>
<dbReference type="Proteomes" id="UP000030854">
    <property type="component" value="Unassembled WGS sequence"/>
</dbReference>
<protein>
    <submittedName>
        <fullName evidence="1">Uncharacterized protein</fullName>
    </submittedName>
</protein>
<dbReference type="HOGENOM" id="CLU_611389_0_0_1"/>
<evidence type="ECO:0000313" key="2">
    <source>
        <dbReference type="Proteomes" id="UP000030854"/>
    </source>
</evidence>
<dbReference type="AlphaFoldDB" id="A0A0B1PBA6"/>
<name>A0A0B1PBA6_UNCNE</name>
<accession>A0A0B1PBA6</accession>
<proteinExistence type="predicted"/>